<dbReference type="PROSITE" id="PS50096">
    <property type="entry name" value="IQ"/>
    <property type="match status" value="1"/>
</dbReference>
<reference evidence="2 3" key="1">
    <citation type="submission" date="2021-06" db="EMBL/GenBank/DDBJ databases">
        <authorList>
            <person name="Palmer J.M."/>
        </authorList>
    </citation>
    <scope>NUCLEOTIDE SEQUENCE [LARGE SCALE GENOMIC DNA]</scope>
    <source>
        <strain evidence="2 3">XR_2019</strain>
        <tissue evidence="2">Muscle</tissue>
    </source>
</reference>
<evidence type="ECO:0000313" key="2">
    <source>
        <dbReference type="EMBL" id="MEQ2258609.1"/>
    </source>
</evidence>
<organism evidence="2 3">
    <name type="scientific">Xenotaenia resolanae</name>
    <dbReference type="NCBI Taxonomy" id="208358"/>
    <lineage>
        <taxon>Eukaryota</taxon>
        <taxon>Metazoa</taxon>
        <taxon>Chordata</taxon>
        <taxon>Craniata</taxon>
        <taxon>Vertebrata</taxon>
        <taxon>Euteleostomi</taxon>
        <taxon>Actinopterygii</taxon>
        <taxon>Neopterygii</taxon>
        <taxon>Teleostei</taxon>
        <taxon>Neoteleostei</taxon>
        <taxon>Acanthomorphata</taxon>
        <taxon>Ovalentaria</taxon>
        <taxon>Atherinomorphae</taxon>
        <taxon>Cyprinodontiformes</taxon>
        <taxon>Goodeidae</taxon>
        <taxon>Xenotaenia</taxon>
    </lineage>
</organism>
<accession>A0ABV0VNB7</accession>
<dbReference type="Proteomes" id="UP001444071">
    <property type="component" value="Unassembled WGS sequence"/>
</dbReference>
<name>A0ABV0VNB7_9TELE</name>
<comment type="caution">
    <text evidence="2">The sequence shown here is derived from an EMBL/GenBank/DDBJ whole genome shotgun (WGS) entry which is preliminary data.</text>
</comment>
<protein>
    <submittedName>
        <fullName evidence="2">Uncharacterized protein</fullName>
    </submittedName>
</protein>
<proteinExistence type="inferred from homology"/>
<sequence>MEIKLSKHVSVDLQLFCYIRNILFAIFGDCDPVNQQFRFVLFQINSSLVQKYLRSYRNNNRLTETSHPFCCKLMFDFLTSALLEKASGAKPQEQEEEIDIDLEAPETEKAALAIQNQFRRFQKKKK</sequence>
<dbReference type="PANTHER" id="PTHR15359:SF5">
    <property type="entry name" value="PURKINJE CELL PROTEIN 4-LIKE PROTEIN 1"/>
    <property type="match status" value="1"/>
</dbReference>
<dbReference type="PANTHER" id="PTHR15359">
    <property type="entry name" value="IG-LIKE DOMAIN-CONTAINING PROTEIN"/>
    <property type="match status" value="1"/>
</dbReference>
<keyword evidence="3" id="KW-1185">Reference proteome</keyword>
<dbReference type="EMBL" id="JAHRIM010001045">
    <property type="protein sequence ID" value="MEQ2258609.1"/>
    <property type="molecule type" value="Genomic_DNA"/>
</dbReference>
<dbReference type="InterPro" id="IPR052142">
    <property type="entry name" value="Calmodulin_Regulator_PCP4-like"/>
</dbReference>
<evidence type="ECO:0000313" key="3">
    <source>
        <dbReference type="Proteomes" id="UP001444071"/>
    </source>
</evidence>
<comment type="similarity">
    <text evidence="1">Belongs to the PCP4 family.</text>
</comment>
<evidence type="ECO:0000256" key="1">
    <source>
        <dbReference type="ARBA" id="ARBA00038017"/>
    </source>
</evidence>
<gene>
    <name evidence="2" type="ORF">XENORESO_000251</name>
</gene>